<gene>
    <name evidence="3" type="ORF">dnm_011080</name>
</gene>
<protein>
    <submittedName>
        <fullName evidence="3">DUF560</fullName>
    </submittedName>
</protein>
<dbReference type="InterPro" id="IPR007655">
    <property type="entry name" value="Slam_C"/>
</dbReference>
<reference evidence="3" key="1">
    <citation type="journal article" date="2021" name="Microb. Physiol.">
        <title>Proteogenomic Insights into the Physiology of Marine, Sulfate-Reducing, Filamentous Desulfonema limicola and Desulfonema magnum.</title>
        <authorList>
            <person name="Schnaars V."/>
            <person name="Wohlbrand L."/>
            <person name="Scheve S."/>
            <person name="Hinrichs C."/>
            <person name="Reinhardt R."/>
            <person name="Rabus R."/>
        </authorList>
    </citation>
    <scope>NUCLEOTIDE SEQUENCE</scope>
    <source>
        <strain evidence="3">4be13</strain>
    </source>
</reference>
<dbReference type="AlphaFoldDB" id="A0A975BH41"/>
<name>A0A975BH41_9BACT</name>
<accession>A0A975BH41</accession>
<dbReference type="EMBL" id="CP061800">
    <property type="protein sequence ID" value="QTA85104.1"/>
    <property type="molecule type" value="Genomic_DNA"/>
</dbReference>
<proteinExistence type="predicted"/>
<keyword evidence="1" id="KW-0732">Signal</keyword>
<feature type="domain" description="Surface lipoprotein assembly modifier C-terminal" evidence="2">
    <location>
        <begin position="157"/>
        <end position="301"/>
    </location>
</feature>
<evidence type="ECO:0000313" key="4">
    <source>
        <dbReference type="Proteomes" id="UP000663722"/>
    </source>
</evidence>
<dbReference type="KEGG" id="dmm:dnm_011080"/>
<dbReference type="RefSeq" id="WP_207681297.1">
    <property type="nucleotide sequence ID" value="NZ_CP061800.1"/>
</dbReference>
<organism evidence="3 4">
    <name type="scientific">Desulfonema magnum</name>
    <dbReference type="NCBI Taxonomy" id="45655"/>
    <lineage>
        <taxon>Bacteria</taxon>
        <taxon>Pseudomonadati</taxon>
        <taxon>Thermodesulfobacteriota</taxon>
        <taxon>Desulfobacteria</taxon>
        <taxon>Desulfobacterales</taxon>
        <taxon>Desulfococcaceae</taxon>
        <taxon>Desulfonema</taxon>
    </lineage>
</organism>
<dbReference type="Proteomes" id="UP000663722">
    <property type="component" value="Chromosome"/>
</dbReference>
<evidence type="ECO:0000256" key="1">
    <source>
        <dbReference type="SAM" id="SignalP"/>
    </source>
</evidence>
<feature type="signal peptide" evidence="1">
    <location>
        <begin position="1"/>
        <end position="23"/>
    </location>
</feature>
<sequence length="306" mass="35532">MKGVLNFVLIVLFVFILFLSANAEEAKANSRIKLYSLQVKVGFQYDDHVRLDDNNGALLDEDDTENEKDFAFEGYFSSDYTFINTKAFKMGAGYSHYQTLYGDVHEYNLTGSIGTLYTKYHLDPFTLAFSYVPSYFMVDSEGYLLRHELKPEIRWKVGKNIFTRLSYSYRQNDYLSDDTRDGYANNMSLDVYYCFSNNRGYLFGEIGYEDNTASRMNECYEQVATKLGISFKLPAEINLDLVGKYYNRNYHAEREDHQYFAGISLSRELDENLEALAEFDYTKNNSSMELYEYARKVASLSVVVSY</sequence>
<feature type="chain" id="PRO_5037239515" evidence="1">
    <location>
        <begin position="24"/>
        <end position="306"/>
    </location>
</feature>
<evidence type="ECO:0000259" key="2">
    <source>
        <dbReference type="Pfam" id="PF04575"/>
    </source>
</evidence>
<evidence type="ECO:0000313" key="3">
    <source>
        <dbReference type="EMBL" id="QTA85104.1"/>
    </source>
</evidence>
<keyword evidence="4" id="KW-1185">Reference proteome</keyword>
<dbReference type="Pfam" id="PF04575">
    <property type="entry name" value="SlipAM"/>
    <property type="match status" value="1"/>
</dbReference>